<evidence type="ECO:0000313" key="1">
    <source>
        <dbReference type="EMBL" id="KAK3767155.1"/>
    </source>
</evidence>
<keyword evidence="2" id="KW-1185">Reference proteome</keyword>
<evidence type="ECO:0000313" key="2">
    <source>
        <dbReference type="Proteomes" id="UP001283361"/>
    </source>
</evidence>
<reference evidence="1" key="1">
    <citation type="journal article" date="2023" name="G3 (Bethesda)">
        <title>A reference genome for the long-term kleptoplast-retaining sea slug Elysia crispata morphotype clarki.</title>
        <authorList>
            <person name="Eastman K.E."/>
            <person name="Pendleton A.L."/>
            <person name="Shaikh M.A."/>
            <person name="Suttiyut T."/>
            <person name="Ogas R."/>
            <person name="Tomko P."/>
            <person name="Gavelis G."/>
            <person name="Widhalm J.R."/>
            <person name="Wisecaver J.H."/>
        </authorList>
    </citation>
    <scope>NUCLEOTIDE SEQUENCE</scope>
    <source>
        <strain evidence="1">ECLA1</strain>
    </source>
</reference>
<protein>
    <submittedName>
        <fullName evidence="1">Uncharacterized protein</fullName>
    </submittedName>
</protein>
<name>A0AAE0ZDE6_9GAST</name>
<accession>A0AAE0ZDE6</accession>
<comment type="caution">
    <text evidence="1">The sequence shown here is derived from an EMBL/GenBank/DDBJ whole genome shotgun (WGS) entry which is preliminary data.</text>
</comment>
<dbReference type="AlphaFoldDB" id="A0AAE0ZDE6"/>
<dbReference type="EMBL" id="JAWDGP010004170">
    <property type="protein sequence ID" value="KAK3767155.1"/>
    <property type="molecule type" value="Genomic_DNA"/>
</dbReference>
<gene>
    <name evidence="1" type="ORF">RRG08_018026</name>
</gene>
<proteinExistence type="predicted"/>
<organism evidence="1 2">
    <name type="scientific">Elysia crispata</name>
    <name type="common">lettuce slug</name>
    <dbReference type="NCBI Taxonomy" id="231223"/>
    <lineage>
        <taxon>Eukaryota</taxon>
        <taxon>Metazoa</taxon>
        <taxon>Spiralia</taxon>
        <taxon>Lophotrochozoa</taxon>
        <taxon>Mollusca</taxon>
        <taxon>Gastropoda</taxon>
        <taxon>Heterobranchia</taxon>
        <taxon>Euthyneura</taxon>
        <taxon>Panpulmonata</taxon>
        <taxon>Sacoglossa</taxon>
        <taxon>Placobranchoidea</taxon>
        <taxon>Plakobranchidae</taxon>
        <taxon>Elysia</taxon>
    </lineage>
</organism>
<sequence length="113" mass="12631">MPIRRGAASPSLMYSDNVINSGAGATFDERGKPHKIATVRVCYCSWAGTSSRETTTSPDRGMPSPRMVVNQYRLDRSPYSSARRLPHCALAQITCEEATQHLEKFNVKIKRRC</sequence>
<dbReference type="Proteomes" id="UP001283361">
    <property type="component" value="Unassembled WGS sequence"/>
</dbReference>